<proteinExistence type="predicted"/>
<dbReference type="AlphaFoldDB" id="A0AAD7DM46"/>
<sequence length="167" mass="19373">MPPHSAASSLKSPDELFTSFMLEDMVPPFACSECRLALVPCTFVTWGLPCKRCEKRLCLTCTYSYFLEWELFRRSPQFDQFRAPFGRRVLSYAPLYKYVPAIFARYRAIYPVMLTALYAIELRGMSDPDELRALRLEWILEGYGALAQEMITQRLDNVLFPISRLTS</sequence>
<evidence type="ECO:0000313" key="1">
    <source>
        <dbReference type="EMBL" id="KAJ7694906.1"/>
    </source>
</evidence>
<gene>
    <name evidence="1" type="ORF">B0H17DRAFT_1199054</name>
</gene>
<name>A0AAD7DM46_MYCRO</name>
<protein>
    <submittedName>
        <fullName evidence="1">Uncharacterized protein</fullName>
    </submittedName>
</protein>
<reference evidence="1" key="1">
    <citation type="submission" date="2023-03" db="EMBL/GenBank/DDBJ databases">
        <title>Massive genome expansion in bonnet fungi (Mycena s.s.) driven by repeated elements and novel gene families across ecological guilds.</title>
        <authorList>
            <consortium name="Lawrence Berkeley National Laboratory"/>
            <person name="Harder C.B."/>
            <person name="Miyauchi S."/>
            <person name="Viragh M."/>
            <person name="Kuo A."/>
            <person name="Thoen E."/>
            <person name="Andreopoulos B."/>
            <person name="Lu D."/>
            <person name="Skrede I."/>
            <person name="Drula E."/>
            <person name="Henrissat B."/>
            <person name="Morin E."/>
            <person name="Kohler A."/>
            <person name="Barry K."/>
            <person name="LaButti K."/>
            <person name="Morin E."/>
            <person name="Salamov A."/>
            <person name="Lipzen A."/>
            <person name="Mereny Z."/>
            <person name="Hegedus B."/>
            <person name="Baldrian P."/>
            <person name="Stursova M."/>
            <person name="Weitz H."/>
            <person name="Taylor A."/>
            <person name="Grigoriev I.V."/>
            <person name="Nagy L.G."/>
            <person name="Martin F."/>
            <person name="Kauserud H."/>
        </authorList>
    </citation>
    <scope>NUCLEOTIDE SEQUENCE</scope>
    <source>
        <strain evidence="1">CBHHK067</strain>
    </source>
</reference>
<organism evidence="1 2">
    <name type="scientific">Mycena rosella</name>
    <name type="common">Pink bonnet</name>
    <name type="synonym">Agaricus rosellus</name>
    <dbReference type="NCBI Taxonomy" id="1033263"/>
    <lineage>
        <taxon>Eukaryota</taxon>
        <taxon>Fungi</taxon>
        <taxon>Dikarya</taxon>
        <taxon>Basidiomycota</taxon>
        <taxon>Agaricomycotina</taxon>
        <taxon>Agaricomycetes</taxon>
        <taxon>Agaricomycetidae</taxon>
        <taxon>Agaricales</taxon>
        <taxon>Marasmiineae</taxon>
        <taxon>Mycenaceae</taxon>
        <taxon>Mycena</taxon>
    </lineage>
</organism>
<dbReference type="Proteomes" id="UP001221757">
    <property type="component" value="Unassembled WGS sequence"/>
</dbReference>
<evidence type="ECO:0000313" key="2">
    <source>
        <dbReference type="Proteomes" id="UP001221757"/>
    </source>
</evidence>
<comment type="caution">
    <text evidence="1">The sequence shown here is derived from an EMBL/GenBank/DDBJ whole genome shotgun (WGS) entry which is preliminary data.</text>
</comment>
<dbReference type="EMBL" id="JARKIE010000040">
    <property type="protein sequence ID" value="KAJ7694906.1"/>
    <property type="molecule type" value="Genomic_DNA"/>
</dbReference>
<keyword evidence="2" id="KW-1185">Reference proteome</keyword>
<accession>A0AAD7DM46</accession>